<dbReference type="NCBIfam" id="TIGR01711">
    <property type="entry name" value="gspJ"/>
    <property type="match status" value="1"/>
</dbReference>
<evidence type="ECO:0000256" key="2">
    <source>
        <dbReference type="ARBA" id="ARBA00011084"/>
    </source>
</evidence>
<dbReference type="InterPro" id="IPR010055">
    <property type="entry name" value="T2SS_protein-GspJ"/>
</dbReference>
<evidence type="ECO:0000313" key="11">
    <source>
        <dbReference type="Proteomes" id="UP000198788"/>
    </source>
</evidence>
<dbReference type="Pfam" id="PF07963">
    <property type="entry name" value="N_methyl"/>
    <property type="match status" value="1"/>
</dbReference>
<dbReference type="Gene3D" id="3.10.610.10">
    <property type="entry name" value="GSPII I/J protein-like"/>
    <property type="match status" value="1"/>
</dbReference>
<evidence type="ECO:0000313" key="10">
    <source>
        <dbReference type="EMBL" id="SFS84779.1"/>
    </source>
</evidence>
<keyword evidence="8" id="KW-1133">Transmembrane helix</keyword>
<dbReference type="PANTHER" id="PTHR39583:SF2">
    <property type="entry name" value="TYPE II SECRETION SYSTEM PROTEIN J"/>
    <property type="match status" value="1"/>
</dbReference>
<keyword evidence="7" id="KW-0812">Transmembrane</keyword>
<dbReference type="STRING" id="871741.SAMN05192570_3009"/>
<proteinExistence type="inferred from homology"/>
<dbReference type="RefSeq" id="WP_092312675.1">
    <property type="nucleotide sequence ID" value="NZ_FOZV01000008.1"/>
</dbReference>
<dbReference type="GO" id="GO:0015627">
    <property type="term" value="C:type II protein secretion system complex"/>
    <property type="evidence" value="ECO:0007669"/>
    <property type="project" value="InterPro"/>
</dbReference>
<dbReference type="AlphaFoldDB" id="A0A1I6T6C2"/>
<dbReference type="PROSITE" id="PS00409">
    <property type="entry name" value="PROKAR_NTER_METHYL"/>
    <property type="match status" value="1"/>
</dbReference>
<evidence type="ECO:0000256" key="5">
    <source>
        <dbReference type="ARBA" id="ARBA00022481"/>
    </source>
</evidence>
<dbReference type="EMBL" id="FOZV01000008">
    <property type="protein sequence ID" value="SFS84779.1"/>
    <property type="molecule type" value="Genomic_DNA"/>
</dbReference>
<name>A0A1I6T6C2_9CAUL</name>
<dbReference type="SUPFAM" id="SSF54523">
    <property type="entry name" value="Pili subunits"/>
    <property type="match status" value="1"/>
</dbReference>
<gene>
    <name evidence="10" type="ORF">SAMN05192570_3009</name>
</gene>
<keyword evidence="5" id="KW-0488">Methylation</keyword>
<keyword evidence="9" id="KW-0472">Membrane</keyword>
<comment type="similarity">
    <text evidence="2">Belongs to the GSP J family.</text>
</comment>
<evidence type="ECO:0000256" key="7">
    <source>
        <dbReference type="ARBA" id="ARBA00022692"/>
    </source>
</evidence>
<evidence type="ECO:0000256" key="8">
    <source>
        <dbReference type="ARBA" id="ARBA00022989"/>
    </source>
</evidence>
<dbReference type="InterPro" id="IPR051621">
    <property type="entry name" value="T2SS_protein_J"/>
</dbReference>
<dbReference type="OrthoDB" id="9794345at2"/>
<dbReference type="PANTHER" id="PTHR39583">
    <property type="entry name" value="TYPE II SECRETION SYSTEM PROTEIN J-RELATED"/>
    <property type="match status" value="1"/>
</dbReference>
<protein>
    <recommendedName>
        <fullName evidence="3">Type II secretion system protein J</fullName>
    </recommendedName>
</protein>
<evidence type="ECO:0000256" key="9">
    <source>
        <dbReference type="ARBA" id="ARBA00023136"/>
    </source>
</evidence>
<evidence type="ECO:0000256" key="3">
    <source>
        <dbReference type="ARBA" id="ARBA00021539"/>
    </source>
</evidence>
<organism evidence="10 11">
    <name type="scientific">Brevundimonas viscosa</name>
    <dbReference type="NCBI Taxonomy" id="871741"/>
    <lineage>
        <taxon>Bacteria</taxon>
        <taxon>Pseudomonadati</taxon>
        <taxon>Pseudomonadota</taxon>
        <taxon>Alphaproteobacteria</taxon>
        <taxon>Caulobacterales</taxon>
        <taxon>Caulobacteraceae</taxon>
        <taxon>Brevundimonas</taxon>
    </lineage>
</organism>
<accession>A0A1I6T6C2</accession>
<dbReference type="GO" id="GO:0015628">
    <property type="term" value="P:protein secretion by the type II secretion system"/>
    <property type="evidence" value="ECO:0007669"/>
    <property type="project" value="InterPro"/>
</dbReference>
<keyword evidence="4" id="KW-1003">Cell membrane</keyword>
<keyword evidence="11" id="KW-1185">Reference proteome</keyword>
<dbReference type="GO" id="GO:0005886">
    <property type="term" value="C:plasma membrane"/>
    <property type="evidence" value="ECO:0007669"/>
    <property type="project" value="UniProtKB-SubCell"/>
</dbReference>
<comment type="subcellular location">
    <subcellularLocation>
        <location evidence="1">Cell inner membrane</location>
        <topology evidence="1">Single-pass membrane protein</topology>
    </subcellularLocation>
</comment>
<dbReference type="InterPro" id="IPR045584">
    <property type="entry name" value="Pilin-like"/>
</dbReference>
<evidence type="ECO:0000256" key="6">
    <source>
        <dbReference type="ARBA" id="ARBA00022519"/>
    </source>
</evidence>
<reference evidence="11" key="1">
    <citation type="submission" date="2016-10" db="EMBL/GenBank/DDBJ databases">
        <authorList>
            <person name="Varghese N."/>
            <person name="Submissions S."/>
        </authorList>
    </citation>
    <scope>NUCLEOTIDE SEQUENCE [LARGE SCALE GENOMIC DNA]</scope>
    <source>
        <strain evidence="11">CGMCC 1.10683</strain>
    </source>
</reference>
<evidence type="ECO:0000256" key="4">
    <source>
        <dbReference type="ARBA" id="ARBA00022475"/>
    </source>
</evidence>
<dbReference type="Pfam" id="PF11612">
    <property type="entry name" value="T2SSJ"/>
    <property type="match status" value="1"/>
</dbReference>
<keyword evidence="6" id="KW-0997">Cell inner membrane</keyword>
<evidence type="ECO:0000256" key="1">
    <source>
        <dbReference type="ARBA" id="ARBA00004377"/>
    </source>
</evidence>
<dbReference type="NCBIfam" id="TIGR02532">
    <property type="entry name" value="IV_pilin_GFxxxE"/>
    <property type="match status" value="1"/>
</dbReference>
<sequence length="196" mass="21038">MTPPRAGFTLVEALVSLAIFALLATAGSAVLSQAIDNRFAVKAAADRTADLQRMRSLLRADIGQAAPRRARGSTGRPLPRAMVAAGAPGEPVLTLTRTGWTNPGERRRSSLQRVEYRLVEGRLERRVATHPDGARPGPPQVLYRGVRDLTVSFLRDGSEGPAWLPTPDRPLPDAVRVRATLDGYGVVDQLFLVGGA</sequence>
<dbReference type="InterPro" id="IPR012902">
    <property type="entry name" value="N_methyl_site"/>
</dbReference>
<dbReference type="Proteomes" id="UP000198788">
    <property type="component" value="Unassembled WGS sequence"/>
</dbReference>